<gene>
    <name evidence="2" type="ORF">BABINDRAFT_161398</name>
</gene>
<feature type="chain" id="PRO_5009134325" evidence="1">
    <location>
        <begin position="27"/>
        <end position="63"/>
    </location>
</feature>
<dbReference type="Proteomes" id="UP000094336">
    <property type="component" value="Unassembled WGS sequence"/>
</dbReference>
<dbReference type="GeneID" id="30146637"/>
<evidence type="ECO:0000313" key="2">
    <source>
        <dbReference type="EMBL" id="ODQ79680.1"/>
    </source>
</evidence>
<keyword evidence="1" id="KW-0732">Signal</keyword>
<dbReference type="AlphaFoldDB" id="A0A1E3QPU8"/>
<reference evidence="3" key="1">
    <citation type="submission" date="2016-05" db="EMBL/GenBank/DDBJ databases">
        <title>Comparative genomics of biotechnologically important yeasts.</title>
        <authorList>
            <consortium name="DOE Joint Genome Institute"/>
            <person name="Riley R."/>
            <person name="Haridas S."/>
            <person name="Wolfe K.H."/>
            <person name="Lopes M.R."/>
            <person name="Hittinger C.T."/>
            <person name="Goker M."/>
            <person name="Salamov A."/>
            <person name="Wisecaver J."/>
            <person name="Long T.M."/>
            <person name="Aerts A.L."/>
            <person name="Barry K."/>
            <person name="Choi C."/>
            <person name="Clum A."/>
            <person name="Coughlan A.Y."/>
            <person name="Deshpande S."/>
            <person name="Douglass A.P."/>
            <person name="Hanson S.J."/>
            <person name="Klenk H.-P."/>
            <person name="Labutti K."/>
            <person name="Lapidus A."/>
            <person name="Lindquist E."/>
            <person name="Lipzen A."/>
            <person name="Meier-Kolthoff J.P."/>
            <person name="Ohm R.A."/>
            <person name="Otillar R.P."/>
            <person name="Pangilinan J."/>
            <person name="Peng Y."/>
            <person name="Rokas A."/>
            <person name="Rosa C.A."/>
            <person name="Scheuner C."/>
            <person name="Sibirny A.A."/>
            <person name="Slot J.C."/>
            <person name="Stielow J.B."/>
            <person name="Sun H."/>
            <person name="Kurtzman C.P."/>
            <person name="Blackwell M."/>
            <person name="Grigoriev I.V."/>
            <person name="Jeffries T.W."/>
        </authorList>
    </citation>
    <scope>NUCLEOTIDE SEQUENCE [LARGE SCALE GENOMIC DNA]</scope>
    <source>
        <strain evidence="3">NRRL Y-12698</strain>
    </source>
</reference>
<dbReference type="RefSeq" id="XP_018985008.1">
    <property type="nucleotide sequence ID" value="XM_019128784.1"/>
</dbReference>
<feature type="signal peptide" evidence="1">
    <location>
        <begin position="1"/>
        <end position="26"/>
    </location>
</feature>
<evidence type="ECO:0000256" key="1">
    <source>
        <dbReference type="SAM" id="SignalP"/>
    </source>
</evidence>
<organism evidence="2 3">
    <name type="scientific">Babjeviella inositovora NRRL Y-12698</name>
    <dbReference type="NCBI Taxonomy" id="984486"/>
    <lineage>
        <taxon>Eukaryota</taxon>
        <taxon>Fungi</taxon>
        <taxon>Dikarya</taxon>
        <taxon>Ascomycota</taxon>
        <taxon>Saccharomycotina</taxon>
        <taxon>Pichiomycetes</taxon>
        <taxon>Serinales incertae sedis</taxon>
        <taxon>Babjeviella</taxon>
    </lineage>
</organism>
<name>A0A1E3QPU8_9ASCO</name>
<keyword evidence="3" id="KW-1185">Reference proteome</keyword>
<evidence type="ECO:0000313" key="3">
    <source>
        <dbReference type="Proteomes" id="UP000094336"/>
    </source>
</evidence>
<accession>A0A1E3QPU8</accession>
<proteinExistence type="predicted"/>
<dbReference type="EMBL" id="KV454431">
    <property type="protein sequence ID" value="ODQ79680.1"/>
    <property type="molecule type" value="Genomic_DNA"/>
</dbReference>
<protein>
    <submittedName>
        <fullName evidence="2">Uncharacterized protein</fullName>
    </submittedName>
</protein>
<sequence>MQLSGNRLPRGSVLLWFLSRLMQSLGGIQSQKNIHDRFAPLDGVFHLGEAAIVIENIACGFDN</sequence>